<feature type="transmembrane region" description="Helical" evidence="1">
    <location>
        <begin position="161"/>
        <end position="187"/>
    </location>
</feature>
<keyword evidence="1" id="KW-0812">Transmembrane</keyword>
<sequence length="277" mass="28097">MRTVGSALLVILGLLLAAVAGPALWLERNVVDGAGFAQLAGPLGTNSEFQEGLSALAADQATASMNLPPQLNELAGALINSAARSIYTNPGYEVAWTQTLQRSHKLTFDAAGNQDVQGDLKLDIAPLVELVAAKVTADLGVPLPTPKEVVVSLEQPQVAKVLPLASALGGASGWMAFIAVDLLALGVIVAKRRALSLILGGAGLAAVALLWQLGSGFAESALAGLAVGPEVAQQFGVQLGALARASWQGGITATFVIAGVMAAAGVVALIVRGRRTT</sequence>
<evidence type="ECO:0000313" key="3">
    <source>
        <dbReference type="Proteomes" id="UP000059574"/>
    </source>
</evidence>
<keyword evidence="1" id="KW-0472">Membrane</keyword>
<dbReference type="EMBL" id="CP013200">
    <property type="protein sequence ID" value="ALO66139.1"/>
    <property type="molecule type" value="Genomic_DNA"/>
</dbReference>
<evidence type="ECO:0000256" key="1">
    <source>
        <dbReference type="SAM" id="Phobius"/>
    </source>
</evidence>
<proteinExistence type="predicted"/>
<keyword evidence="1" id="KW-1133">Transmembrane helix</keyword>
<gene>
    <name evidence="2" type="ORF">AS189_06065</name>
</gene>
<reference evidence="3" key="1">
    <citation type="submission" date="2015-11" db="EMBL/GenBank/DDBJ databases">
        <authorList>
            <person name="Kumar R."/>
            <person name="Singh D."/>
            <person name="Swarnkar M.K."/>
            <person name="Singh A.K."/>
            <person name="Kumar S."/>
        </authorList>
    </citation>
    <scope>NUCLEOTIDE SEQUENCE [LARGE SCALE GENOMIC DNA]</scope>
    <source>
        <strain evidence="3">ERGS4:06</strain>
    </source>
</reference>
<evidence type="ECO:0000313" key="2">
    <source>
        <dbReference type="EMBL" id="ALO66139.1"/>
    </source>
</evidence>
<feature type="transmembrane region" description="Helical" evidence="1">
    <location>
        <begin position="194"/>
        <end position="213"/>
    </location>
</feature>
<dbReference type="RefSeq" id="WP_062286761.1">
    <property type="nucleotide sequence ID" value="NZ_CP013200.1"/>
</dbReference>
<organism evidence="2 3">
    <name type="scientific">Arthrobacter alpinus</name>
    <dbReference type="NCBI Taxonomy" id="656366"/>
    <lineage>
        <taxon>Bacteria</taxon>
        <taxon>Bacillati</taxon>
        <taxon>Actinomycetota</taxon>
        <taxon>Actinomycetes</taxon>
        <taxon>Micrococcales</taxon>
        <taxon>Micrococcaceae</taxon>
        <taxon>Arthrobacter</taxon>
    </lineage>
</organism>
<dbReference type="OrthoDB" id="4964652at2"/>
<protein>
    <submittedName>
        <fullName evidence="2">Uncharacterized protein</fullName>
    </submittedName>
</protein>
<accession>A0A0S2LY68</accession>
<name>A0A0S2LY68_9MICC</name>
<reference evidence="2 3" key="2">
    <citation type="journal article" date="2016" name="J. Biotechnol.">
        <title>Complete genome sequence of Arthrobacter alpinus ERGS4:06, a yellow pigmented bacterium tolerant to cold and radiations isolated from Sikkim Himalaya.</title>
        <authorList>
            <person name="Kumar R."/>
            <person name="Singh D."/>
            <person name="Swarnkar M.K."/>
            <person name="Singh A.K."/>
            <person name="Kumar S."/>
        </authorList>
    </citation>
    <scope>NUCLEOTIDE SEQUENCE [LARGE SCALE GENOMIC DNA]</scope>
    <source>
        <strain evidence="2 3">ERGS4:06</strain>
    </source>
</reference>
<feature type="transmembrane region" description="Helical" evidence="1">
    <location>
        <begin position="251"/>
        <end position="271"/>
    </location>
</feature>
<dbReference type="Proteomes" id="UP000059574">
    <property type="component" value="Chromosome"/>
</dbReference>
<dbReference type="AlphaFoldDB" id="A0A0S2LY68"/>